<evidence type="ECO:0000313" key="13">
    <source>
        <dbReference type="EMBL" id="KCZ94300.1"/>
    </source>
</evidence>
<accession>A0A059FUB5</accession>
<name>A0A059FUB5_9PROT</name>
<evidence type="ECO:0000256" key="1">
    <source>
        <dbReference type="ARBA" id="ARBA00004377"/>
    </source>
</evidence>
<dbReference type="InterPro" id="IPR043129">
    <property type="entry name" value="ATPase_NBD"/>
</dbReference>
<dbReference type="Gene3D" id="3.30.420.380">
    <property type="match status" value="1"/>
</dbReference>
<comment type="caution">
    <text evidence="13">The sequence shown here is derived from an EMBL/GenBank/DDBJ whole genome shotgun (WGS) entry which is preliminary data.</text>
</comment>
<evidence type="ECO:0000256" key="4">
    <source>
        <dbReference type="ARBA" id="ARBA00022475"/>
    </source>
</evidence>
<comment type="similarity">
    <text evidence="2">Belongs to the GSP L family.</text>
</comment>
<dbReference type="AlphaFoldDB" id="A0A059FUB5"/>
<dbReference type="eggNOG" id="COG3297">
    <property type="taxonomic scope" value="Bacteria"/>
</dbReference>
<keyword evidence="3" id="KW-0813">Transport</keyword>
<evidence type="ECO:0000256" key="9">
    <source>
        <dbReference type="ARBA" id="ARBA00023136"/>
    </source>
</evidence>
<reference evidence="13 14" key="1">
    <citation type="journal article" date="2014" name="Antonie Van Leeuwenhoek">
        <title>Hyphomonas beringensis sp. nov. and Hyphomonas chukchiensis sp. nov., isolated from surface seawater of the Bering Sea and Chukchi Sea.</title>
        <authorList>
            <person name="Li C."/>
            <person name="Lai Q."/>
            <person name="Li G."/>
            <person name="Dong C."/>
            <person name="Wang J."/>
            <person name="Liao Y."/>
            <person name="Shao Z."/>
        </authorList>
    </citation>
    <scope>NUCLEOTIDE SEQUENCE [LARGE SCALE GENOMIC DNA]</scope>
    <source>
        <strain evidence="13 14">MHS-2</strain>
    </source>
</reference>
<feature type="domain" description="GspL cytoplasmic actin-ATPase-like" evidence="11">
    <location>
        <begin position="40"/>
        <end position="223"/>
    </location>
</feature>
<dbReference type="InterPro" id="IPR007812">
    <property type="entry name" value="T2SS_protein-GspL"/>
</dbReference>
<keyword evidence="8 10" id="KW-1133">Transmembrane helix</keyword>
<keyword evidence="9 10" id="KW-0472">Membrane</keyword>
<dbReference type="PATRIC" id="fig|1280950.3.peg.602"/>
<evidence type="ECO:0000259" key="12">
    <source>
        <dbReference type="Pfam" id="PF12693"/>
    </source>
</evidence>
<feature type="domain" description="GspL periplasmic" evidence="12">
    <location>
        <begin position="232"/>
        <end position="381"/>
    </location>
</feature>
<dbReference type="STRING" id="1280950.HJO_02960"/>
<dbReference type="CDD" id="cd24017">
    <property type="entry name" value="ASKHA_T2SSL_N"/>
    <property type="match status" value="1"/>
</dbReference>
<evidence type="ECO:0000259" key="11">
    <source>
        <dbReference type="Pfam" id="PF05134"/>
    </source>
</evidence>
<evidence type="ECO:0000313" key="14">
    <source>
        <dbReference type="Proteomes" id="UP000025171"/>
    </source>
</evidence>
<dbReference type="NCBIfam" id="TIGR01709">
    <property type="entry name" value="typeII_sec_gspL"/>
    <property type="match status" value="1"/>
</dbReference>
<keyword evidence="4" id="KW-1003">Cell membrane</keyword>
<keyword evidence="7" id="KW-0653">Protein transport</keyword>
<gene>
    <name evidence="13" type="ORF">HJO_02960</name>
</gene>
<dbReference type="InterPro" id="IPR025691">
    <property type="entry name" value="GspL_pp_dom"/>
</dbReference>
<keyword evidence="14" id="KW-1185">Reference proteome</keyword>
<dbReference type="EMBL" id="ARYK01000001">
    <property type="protein sequence ID" value="KCZ94300.1"/>
    <property type="molecule type" value="Genomic_DNA"/>
</dbReference>
<sequence length="384" mass="40252">MARRLYALLPEPGEALEFAIADEKGVRMMPTPPSGLDSKDAVTVFVPSTEVGCFEVRLPSQSAAELRRSAVFAIEDDLAVPVEAAHVAIGAPTATGLRPVHVVDPDVMRAWVSQLGTLGLKDARLVADASVLPAGPVAVDASAHILLSLGTRKIAIDSSLPDDALKALAATAPDGLTASTAALAQRLGCPVADRDPLPLVAQLAAWAEQGGALTDLRQGEFATRRQRDIRLGAWRPALALAAGVAVAFLVLTGIEAFSLNRLANVLDRQARAIYTASFPGTPVPANLSAAVRTQETAPLAARLSFLDAAALLYEAVPVDSGISIQALRYDRQTGRLVANLVYPAYGADIDLKRDLESRGLGVTLGDSRQQDGQVLGDLTLQVAQ</sequence>
<dbReference type="RefSeq" id="WP_035613367.1">
    <property type="nucleotide sequence ID" value="NZ_ARYK01000001.1"/>
</dbReference>
<dbReference type="GO" id="GO:0009276">
    <property type="term" value="C:Gram-negative-bacterium-type cell wall"/>
    <property type="evidence" value="ECO:0007669"/>
    <property type="project" value="InterPro"/>
</dbReference>
<evidence type="ECO:0000256" key="6">
    <source>
        <dbReference type="ARBA" id="ARBA00022692"/>
    </source>
</evidence>
<keyword evidence="5" id="KW-0997">Cell inner membrane</keyword>
<evidence type="ECO:0000256" key="7">
    <source>
        <dbReference type="ARBA" id="ARBA00022927"/>
    </source>
</evidence>
<evidence type="ECO:0000256" key="2">
    <source>
        <dbReference type="ARBA" id="ARBA00005318"/>
    </source>
</evidence>
<evidence type="ECO:0000256" key="8">
    <source>
        <dbReference type="ARBA" id="ARBA00022989"/>
    </source>
</evidence>
<dbReference type="GO" id="GO:0015628">
    <property type="term" value="P:protein secretion by the type II secretion system"/>
    <property type="evidence" value="ECO:0007669"/>
    <property type="project" value="InterPro"/>
</dbReference>
<evidence type="ECO:0000256" key="5">
    <source>
        <dbReference type="ARBA" id="ARBA00022519"/>
    </source>
</evidence>
<comment type="subcellular location">
    <subcellularLocation>
        <location evidence="1">Cell inner membrane</location>
        <topology evidence="1">Single-pass membrane protein</topology>
    </subcellularLocation>
</comment>
<dbReference type="Pfam" id="PF12693">
    <property type="entry name" value="GspL_C"/>
    <property type="match status" value="1"/>
</dbReference>
<dbReference type="Proteomes" id="UP000025171">
    <property type="component" value="Unassembled WGS sequence"/>
</dbReference>
<protein>
    <submittedName>
        <fullName evidence="13">General secretion pathway protein L</fullName>
    </submittedName>
</protein>
<dbReference type="OrthoDB" id="8479085at2"/>
<dbReference type="Pfam" id="PF05134">
    <property type="entry name" value="T2SSL"/>
    <property type="match status" value="1"/>
</dbReference>
<dbReference type="GO" id="GO:0005886">
    <property type="term" value="C:plasma membrane"/>
    <property type="evidence" value="ECO:0007669"/>
    <property type="project" value="UniProtKB-SubCell"/>
</dbReference>
<evidence type="ECO:0000256" key="3">
    <source>
        <dbReference type="ARBA" id="ARBA00022448"/>
    </source>
</evidence>
<feature type="transmembrane region" description="Helical" evidence="10">
    <location>
        <begin position="233"/>
        <end position="254"/>
    </location>
</feature>
<dbReference type="InterPro" id="IPR024230">
    <property type="entry name" value="GspL_cyto_dom"/>
</dbReference>
<proteinExistence type="inferred from homology"/>
<organism evidence="13 14">
    <name type="scientific">Hyphomonas johnsonii MHS-2</name>
    <dbReference type="NCBI Taxonomy" id="1280950"/>
    <lineage>
        <taxon>Bacteria</taxon>
        <taxon>Pseudomonadati</taxon>
        <taxon>Pseudomonadota</taxon>
        <taxon>Alphaproteobacteria</taxon>
        <taxon>Hyphomonadales</taxon>
        <taxon>Hyphomonadaceae</taxon>
        <taxon>Hyphomonas</taxon>
    </lineage>
</organism>
<evidence type="ECO:0000256" key="10">
    <source>
        <dbReference type="SAM" id="Phobius"/>
    </source>
</evidence>
<dbReference type="SUPFAM" id="SSF53067">
    <property type="entry name" value="Actin-like ATPase domain"/>
    <property type="match status" value="1"/>
</dbReference>
<dbReference type="GO" id="GO:0015627">
    <property type="term" value="C:type II protein secretion system complex"/>
    <property type="evidence" value="ECO:0007669"/>
    <property type="project" value="InterPro"/>
</dbReference>
<dbReference type="PIRSF" id="PIRSF015761">
    <property type="entry name" value="Protein_L"/>
    <property type="match status" value="1"/>
</dbReference>
<keyword evidence="6 10" id="KW-0812">Transmembrane</keyword>